<name>A0ACB8FJZ8_9SAUR</name>
<evidence type="ECO:0000313" key="2">
    <source>
        <dbReference type="Proteomes" id="UP000827872"/>
    </source>
</evidence>
<evidence type="ECO:0000313" key="1">
    <source>
        <dbReference type="EMBL" id="KAH8005688.1"/>
    </source>
</evidence>
<keyword evidence="2" id="KW-1185">Reference proteome</keyword>
<dbReference type="EMBL" id="CM037617">
    <property type="protein sequence ID" value="KAH8005688.1"/>
    <property type="molecule type" value="Genomic_DNA"/>
</dbReference>
<accession>A0ACB8FJZ8</accession>
<gene>
    <name evidence="1" type="primary">FAM83G</name>
    <name evidence="1" type="ORF">K3G42_030788</name>
</gene>
<organism evidence="1 2">
    <name type="scientific">Sphaerodactylus townsendi</name>
    <dbReference type="NCBI Taxonomy" id="933632"/>
    <lineage>
        <taxon>Eukaryota</taxon>
        <taxon>Metazoa</taxon>
        <taxon>Chordata</taxon>
        <taxon>Craniata</taxon>
        <taxon>Vertebrata</taxon>
        <taxon>Euteleostomi</taxon>
        <taxon>Lepidosauria</taxon>
        <taxon>Squamata</taxon>
        <taxon>Bifurcata</taxon>
        <taxon>Gekkota</taxon>
        <taxon>Sphaerodactylidae</taxon>
        <taxon>Sphaerodactylus</taxon>
    </lineage>
</organism>
<reference evidence="1" key="1">
    <citation type="submission" date="2021-08" db="EMBL/GenBank/DDBJ databases">
        <title>The first chromosome-level gecko genome reveals the dynamic sex chromosomes of Neotropical dwarf geckos (Sphaerodactylidae: Sphaerodactylus).</title>
        <authorList>
            <person name="Pinto B.J."/>
            <person name="Keating S.E."/>
            <person name="Gamble T."/>
        </authorList>
    </citation>
    <scope>NUCLEOTIDE SEQUENCE</scope>
    <source>
        <strain evidence="1">TG3544</strain>
    </source>
</reference>
<proteinExistence type="predicted"/>
<comment type="caution">
    <text evidence="1">The sequence shown here is derived from an EMBL/GenBank/DDBJ whole genome shotgun (WGS) entry which is preliminary data.</text>
</comment>
<sequence>MAFSQVQCLDDGHVNWRSSESKPEFFYSEEQRLALEALVSKGPEAFYEVLKKENIRDFLSELELKKILDTLEVYDPGSEYTHRGKENGDAEGQTAEQGPLPSLEYWPAKSDRSIPQLDLGWPESVAYRGVTRATVYMQPPIEGQPHIKEVVRKMIFQAQKHEFITLGAHPDFPLGG</sequence>
<dbReference type="Proteomes" id="UP000827872">
    <property type="component" value="Linkage Group LG04"/>
</dbReference>
<protein>
    <submittedName>
        <fullName evidence="1">Protein fam83g</fullName>
    </submittedName>
</protein>